<accession>A0A4Y7PWA4</accession>
<keyword evidence="1" id="KW-0677">Repeat</keyword>
<evidence type="ECO:0000256" key="1">
    <source>
        <dbReference type="ARBA" id="ARBA00022737"/>
    </source>
</evidence>
<evidence type="ECO:0000313" key="3">
    <source>
        <dbReference type="EMBL" id="TDL19687.1"/>
    </source>
</evidence>
<dbReference type="Gene3D" id="2.80.10.50">
    <property type="match status" value="1"/>
</dbReference>
<reference evidence="3 4" key="1">
    <citation type="submission" date="2018-06" db="EMBL/GenBank/DDBJ databases">
        <title>A transcriptomic atlas of mushroom development highlights an independent origin of complex multicellularity.</title>
        <authorList>
            <consortium name="DOE Joint Genome Institute"/>
            <person name="Krizsan K."/>
            <person name="Almasi E."/>
            <person name="Merenyi Z."/>
            <person name="Sahu N."/>
            <person name="Viragh M."/>
            <person name="Koszo T."/>
            <person name="Mondo S."/>
            <person name="Kiss B."/>
            <person name="Balint B."/>
            <person name="Kues U."/>
            <person name="Barry K."/>
            <person name="Hegedus J.C."/>
            <person name="Henrissat B."/>
            <person name="Johnson J."/>
            <person name="Lipzen A."/>
            <person name="Ohm R."/>
            <person name="Nagy I."/>
            <person name="Pangilinan J."/>
            <person name="Yan J."/>
            <person name="Xiong Y."/>
            <person name="Grigoriev I.V."/>
            <person name="Hibbett D.S."/>
            <person name="Nagy L.G."/>
        </authorList>
    </citation>
    <scope>NUCLEOTIDE SEQUENCE [LARGE SCALE GENOMIC DNA]</scope>
    <source>
        <strain evidence="3 4">SZMC22713</strain>
    </source>
</reference>
<dbReference type="EMBL" id="ML170194">
    <property type="protein sequence ID" value="TDL19687.1"/>
    <property type="molecule type" value="Genomic_DNA"/>
</dbReference>
<proteinExistence type="predicted"/>
<feature type="domain" description="Nephrocystin 3-like N-terminal" evidence="2">
    <location>
        <begin position="198"/>
        <end position="326"/>
    </location>
</feature>
<dbReference type="SUPFAM" id="SSF52540">
    <property type="entry name" value="P-loop containing nucleoside triphosphate hydrolases"/>
    <property type="match status" value="1"/>
</dbReference>
<organism evidence="3 4">
    <name type="scientific">Rickenella mellea</name>
    <dbReference type="NCBI Taxonomy" id="50990"/>
    <lineage>
        <taxon>Eukaryota</taxon>
        <taxon>Fungi</taxon>
        <taxon>Dikarya</taxon>
        <taxon>Basidiomycota</taxon>
        <taxon>Agaricomycotina</taxon>
        <taxon>Agaricomycetes</taxon>
        <taxon>Hymenochaetales</taxon>
        <taxon>Rickenellaceae</taxon>
        <taxon>Rickenella</taxon>
    </lineage>
</organism>
<evidence type="ECO:0000259" key="2">
    <source>
        <dbReference type="Pfam" id="PF24883"/>
    </source>
</evidence>
<dbReference type="AlphaFoldDB" id="A0A4Y7PWA4"/>
<dbReference type="STRING" id="50990.A0A4Y7PWA4"/>
<feature type="non-terminal residue" evidence="3">
    <location>
        <position position="341"/>
    </location>
</feature>
<dbReference type="VEuPathDB" id="FungiDB:BD410DRAFT_773625"/>
<name>A0A4Y7PWA4_9AGAM</name>
<dbReference type="OrthoDB" id="5106486at2759"/>
<dbReference type="InterPro" id="IPR027417">
    <property type="entry name" value="P-loop_NTPase"/>
</dbReference>
<keyword evidence="4" id="KW-1185">Reference proteome</keyword>
<dbReference type="Proteomes" id="UP000294933">
    <property type="component" value="Unassembled WGS sequence"/>
</dbReference>
<gene>
    <name evidence="3" type="ORF">BD410DRAFT_773625</name>
</gene>
<evidence type="ECO:0000313" key="4">
    <source>
        <dbReference type="Proteomes" id="UP000294933"/>
    </source>
</evidence>
<dbReference type="Pfam" id="PF24883">
    <property type="entry name" value="NPHP3_N"/>
    <property type="match status" value="1"/>
</dbReference>
<dbReference type="Gene3D" id="3.40.50.300">
    <property type="entry name" value="P-loop containing nucleotide triphosphate hydrolases"/>
    <property type="match status" value="1"/>
</dbReference>
<dbReference type="InterPro" id="IPR056884">
    <property type="entry name" value="NPHP3-like_N"/>
</dbReference>
<protein>
    <recommendedName>
        <fullName evidence="2">Nephrocystin 3-like N-terminal domain-containing protein</fullName>
    </recommendedName>
</protein>
<sequence length="341" mass="38238">MLLANGVYRIKNAQTKNYVTLLGEFNDLVAGEEAVGNRENAEWQVKLSDNNERCTIQNRAFGTFAGPDPEHSRVRGTEVPHMWEIKDIDDSFAIHAAGTVTKFWCFENHQLNSQVFLREAPSGDTGYQWILEGIETAEKLPLIQTSYVTRQSHLLDGNSEWEEILRVLSEKLPIMPETMFVPEHGCLQGTRTTLLKIVNEWTMVSDSICLLTGLTGAGKSAIAHSVALQAWEKGILGGCFFLPRNLSIYRDAHVVINSLAFQLAQFDLEIAKHIRNVLSREPDLVSSSNVHKKFSELIVKPVKQASDVKKIILLVIDDLDALNNVNAMYSDVRQEFLVCLA</sequence>